<name>A0A816D8I9_ADIRI</name>
<evidence type="ECO:0000313" key="1">
    <source>
        <dbReference type="EMBL" id="CAF1631440.1"/>
    </source>
</evidence>
<reference evidence="1" key="1">
    <citation type="submission" date="2021-02" db="EMBL/GenBank/DDBJ databases">
        <authorList>
            <person name="Nowell W R."/>
        </authorList>
    </citation>
    <scope>NUCLEOTIDE SEQUENCE</scope>
</reference>
<dbReference type="EMBL" id="CAJNOR010008307">
    <property type="protein sequence ID" value="CAF1631440.1"/>
    <property type="molecule type" value="Genomic_DNA"/>
</dbReference>
<sequence length="79" mass="9196">MEQPNQSKTDCNIQSISADIADERGNEHSRQIDEDQNSINLKNHQRFTTSNNNSQPRLKTIDSWKIDCCCWLIGCCYKY</sequence>
<protein>
    <submittedName>
        <fullName evidence="1">Uncharacterized protein</fullName>
    </submittedName>
</protein>
<evidence type="ECO:0000313" key="2">
    <source>
        <dbReference type="Proteomes" id="UP000663828"/>
    </source>
</evidence>
<comment type="caution">
    <text evidence="1">The sequence shown here is derived from an EMBL/GenBank/DDBJ whole genome shotgun (WGS) entry which is preliminary data.</text>
</comment>
<organism evidence="1 2">
    <name type="scientific">Adineta ricciae</name>
    <name type="common">Rotifer</name>
    <dbReference type="NCBI Taxonomy" id="249248"/>
    <lineage>
        <taxon>Eukaryota</taxon>
        <taxon>Metazoa</taxon>
        <taxon>Spiralia</taxon>
        <taxon>Gnathifera</taxon>
        <taxon>Rotifera</taxon>
        <taxon>Eurotatoria</taxon>
        <taxon>Bdelloidea</taxon>
        <taxon>Adinetida</taxon>
        <taxon>Adinetidae</taxon>
        <taxon>Adineta</taxon>
    </lineage>
</organism>
<dbReference type="Proteomes" id="UP000663828">
    <property type="component" value="Unassembled WGS sequence"/>
</dbReference>
<dbReference type="AlphaFoldDB" id="A0A816D8I9"/>
<accession>A0A816D8I9</accession>
<proteinExistence type="predicted"/>
<keyword evidence="2" id="KW-1185">Reference proteome</keyword>
<gene>
    <name evidence="1" type="ORF">XAT740_LOCUS51721</name>
</gene>